<dbReference type="Gene3D" id="3.40.50.300">
    <property type="entry name" value="P-loop containing nucleotide triphosphate hydrolases"/>
    <property type="match status" value="1"/>
</dbReference>
<evidence type="ECO:0000256" key="4">
    <source>
        <dbReference type="ARBA" id="ARBA00022741"/>
    </source>
</evidence>
<dbReference type="PANTHER" id="PTHR48041:SF139">
    <property type="entry name" value="PROTEIN SCARLET"/>
    <property type="match status" value="1"/>
</dbReference>
<keyword evidence="11" id="KW-1185">Reference proteome</keyword>
<evidence type="ECO:0000313" key="10">
    <source>
        <dbReference type="EMBL" id="SKC60100.1"/>
    </source>
</evidence>
<sequence length="1029" mass="117883">MSEELLKAIIQLFAIVARERITEHERTKIKEFLSLHLNREATNYYLKLFDEFCQTHQINTRQELSALDEDTQQFVDDWAKIMQIVKQVNQALTMQQKMVLIIKIIELLFVDNDISDRQGNLIFYIGQALKIPQYDVHALQQFVTGQDIDELESKHVLIIDEGSGEYEGPRIIEKDLTGLIAVLRLSDTETYFIKYLGITTVYLNSILLKSRKIDVFPTGSTIRGDKVGPIYYSDVIGKFLTKEHQTTLTFTADHLFYHFKTGRAGIQNLNIAETGGKLIGLMGASGSGKSTLLNVLNGTEKPSSGRVLINGINIHENPNKVNGIIGYVPQDDLLIEDLSVFDNLYYAAKLCFGHYEERQLIELVMRSLMNLGLTEIRHLKVGTPLNKTISGGQRKRLNIALELLREPTILFVDEPTSGLSSRDSENIMDLLKELALRGKMVFVVIHQPSSDIFKMFDTLIILDVGGFQIYYGNPVEAVIYFRDIMHAANKTQGACPECGNINPEQIFSIIETKVVNEYGRLTNTRKVSPGQWYQFFKQRIKIPRVTHVQEKLPVVQEIPNWFNQLKVFITRDVLAKSANQQYLLINLLEAPLLAFFIAFMVKYYNVLDGEPKYTFYNNHNIPVYFFMSVVVALFFGLTMSAEEIFRDRKILKREQFLHLSRSSYLVSKVSVMFAISAFQTLLFTMIGNAILGIPLTELRYWVILFSCSCFANMLGLNISASFNSAVTIYILIPVLLIPQLLLSGVVISFDKFNPNVGKPIGIPIAGEVMASRWAFEAYMVTQFKDNPFERQFYEFDKVAAVSDYKRVYYIPALESKLAYCLNNRSQWRNRNSMEMNNAFTVLQNEIHNELVVVGKDQLPEVDRLAVGKFDSTVFVKTMNFLSALKRFYAVKAENAMKEKERIVATLTATPERTAEFEAMKLMYVNKAVTDAVKNISTADRIIEYDGRLVQKIYPIYQDDHYPRNVLDFSANLHQPTKLFFGIAIDTLLFNIAVIWSMTIVLFITLYFDALKRLIRMLENKHKYKRKERS</sequence>
<keyword evidence="2" id="KW-0813">Transport</keyword>
<feature type="transmembrane region" description="Helical" evidence="8">
    <location>
        <begin position="662"/>
        <end position="686"/>
    </location>
</feature>
<reference evidence="10 11" key="1">
    <citation type="submission" date="2017-02" db="EMBL/GenBank/DDBJ databases">
        <authorList>
            <person name="Peterson S.W."/>
        </authorList>
    </citation>
    <scope>NUCLEOTIDE SEQUENCE [LARGE SCALE GENOMIC DNA]</scope>
    <source>
        <strain evidence="10 11">DSM 25262</strain>
    </source>
</reference>
<dbReference type="InterPro" id="IPR003593">
    <property type="entry name" value="AAA+_ATPase"/>
</dbReference>
<accession>A0A1T5K911</accession>
<dbReference type="InterPro" id="IPR003439">
    <property type="entry name" value="ABC_transporter-like_ATP-bd"/>
</dbReference>
<dbReference type="Pfam" id="PF19055">
    <property type="entry name" value="ABC2_membrane_7"/>
    <property type="match status" value="1"/>
</dbReference>
<evidence type="ECO:0000256" key="3">
    <source>
        <dbReference type="ARBA" id="ARBA00022692"/>
    </source>
</evidence>
<dbReference type="SUPFAM" id="SSF158682">
    <property type="entry name" value="TerB-like"/>
    <property type="match status" value="1"/>
</dbReference>
<dbReference type="PANTHER" id="PTHR48041">
    <property type="entry name" value="ABC TRANSPORTER G FAMILY MEMBER 28"/>
    <property type="match status" value="1"/>
</dbReference>
<dbReference type="OrthoDB" id="9804819at2"/>
<dbReference type="InterPro" id="IPR043926">
    <property type="entry name" value="ABCG_dom"/>
</dbReference>
<evidence type="ECO:0000256" key="5">
    <source>
        <dbReference type="ARBA" id="ARBA00022840"/>
    </source>
</evidence>
<dbReference type="InterPro" id="IPR029024">
    <property type="entry name" value="TerB-like"/>
</dbReference>
<dbReference type="InterPro" id="IPR027417">
    <property type="entry name" value="P-loop_NTPase"/>
</dbReference>
<dbReference type="PROSITE" id="PS00211">
    <property type="entry name" value="ABC_TRANSPORTER_1"/>
    <property type="match status" value="1"/>
</dbReference>
<dbReference type="EMBL" id="FUZU01000001">
    <property type="protein sequence ID" value="SKC60100.1"/>
    <property type="molecule type" value="Genomic_DNA"/>
</dbReference>
<evidence type="ECO:0000259" key="9">
    <source>
        <dbReference type="PROSITE" id="PS50893"/>
    </source>
</evidence>
<keyword evidence="5" id="KW-0067">ATP-binding</keyword>
<evidence type="ECO:0000256" key="2">
    <source>
        <dbReference type="ARBA" id="ARBA00022448"/>
    </source>
</evidence>
<dbReference type="STRING" id="688867.SAMN05660236_1932"/>
<dbReference type="GO" id="GO:0016020">
    <property type="term" value="C:membrane"/>
    <property type="evidence" value="ECO:0007669"/>
    <property type="project" value="UniProtKB-SubCell"/>
</dbReference>
<feature type="transmembrane region" description="Helical" evidence="8">
    <location>
        <begin position="728"/>
        <end position="749"/>
    </location>
</feature>
<dbReference type="Pfam" id="PF01061">
    <property type="entry name" value="ABC2_membrane"/>
    <property type="match status" value="1"/>
</dbReference>
<dbReference type="Pfam" id="PF00005">
    <property type="entry name" value="ABC_tran"/>
    <property type="match status" value="1"/>
</dbReference>
<comment type="subcellular location">
    <subcellularLocation>
        <location evidence="1">Membrane</location>
        <topology evidence="1">Multi-pass membrane protein</topology>
    </subcellularLocation>
</comment>
<feature type="transmembrane region" description="Helical" evidence="8">
    <location>
        <begin position="621"/>
        <end position="641"/>
    </location>
</feature>
<dbReference type="Proteomes" id="UP000190961">
    <property type="component" value="Unassembled WGS sequence"/>
</dbReference>
<gene>
    <name evidence="10" type="ORF">SAMN05660236_1932</name>
</gene>
<organism evidence="10 11">
    <name type="scientific">Ohtaekwangia koreensis</name>
    <dbReference type="NCBI Taxonomy" id="688867"/>
    <lineage>
        <taxon>Bacteria</taxon>
        <taxon>Pseudomonadati</taxon>
        <taxon>Bacteroidota</taxon>
        <taxon>Cytophagia</taxon>
        <taxon>Cytophagales</taxon>
        <taxon>Fulvivirgaceae</taxon>
        <taxon>Ohtaekwangia</taxon>
    </lineage>
</organism>
<feature type="transmembrane region" description="Helical" evidence="8">
    <location>
        <begin position="978"/>
        <end position="1007"/>
    </location>
</feature>
<keyword evidence="3 8" id="KW-0812">Transmembrane</keyword>
<feature type="domain" description="ABC transporter" evidence="9">
    <location>
        <begin position="250"/>
        <end position="489"/>
    </location>
</feature>
<evidence type="ECO:0000256" key="7">
    <source>
        <dbReference type="ARBA" id="ARBA00023136"/>
    </source>
</evidence>
<dbReference type="GO" id="GO:0140359">
    <property type="term" value="F:ABC-type transporter activity"/>
    <property type="evidence" value="ECO:0007669"/>
    <property type="project" value="InterPro"/>
</dbReference>
<protein>
    <submittedName>
        <fullName evidence="10">ABC-type multidrug transport system, ATPase component</fullName>
    </submittedName>
</protein>
<dbReference type="GO" id="GO:0016887">
    <property type="term" value="F:ATP hydrolysis activity"/>
    <property type="evidence" value="ECO:0007669"/>
    <property type="project" value="InterPro"/>
</dbReference>
<dbReference type="InterPro" id="IPR050352">
    <property type="entry name" value="ABCG_transporters"/>
</dbReference>
<dbReference type="InterPro" id="IPR017871">
    <property type="entry name" value="ABC_transporter-like_CS"/>
</dbReference>
<keyword evidence="7 8" id="KW-0472">Membrane</keyword>
<dbReference type="AlphaFoldDB" id="A0A1T5K911"/>
<evidence type="ECO:0000256" key="6">
    <source>
        <dbReference type="ARBA" id="ARBA00022989"/>
    </source>
</evidence>
<evidence type="ECO:0000256" key="8">
    <source>
        <dbReference type="SAM" id="Phobius"/>
    </source>
</evidence>
<proteinExistence type="predicted"/>
<dbReference type="InterPro" id="IPR013525">
    <property type="entry name" value="ABC2_TM"/>
</dbReference>
<keyword evidence="6 8" id="KW-1133">Transmembrane helix</keyword>
<name>A0A1T5K911_9BACT</name>
<evidence type="ECO:0000256" key="1">
    <source>
        <dbReference type="ARBA" id="ARBA00004141"/>
    </source>
</evidence>
<keyword evidence="4" id="KW-0547">Nucleotide-binding</keyword>
<feature type="transmembrane region" description="Helical" evidence="8">
    <location>
        <begin position="698"/>
        <end position="716"/>
    </location>
</feature>
<feature type="transmembrane region" description="Helical" evidence="8">
    <location>
        <begin position="582"/>
        <end position="601"/>
    </location>
</feature>
<dbReference type="GO" id="GO:0005524">
    <property type="term" value="F:ATP binding"/>
    <property type="evidence" value="ECO:0007669"/>
    <property type="project" value="UniProtKB-KW"/>
</dbReference>
<dbReference type="SUPFAM" id="SSF52540">
    <property type="entry name" value="P-loop containing nucleoside triphosphate hydrolases"/>
    <property type="match status" value="1"/>
</dbReference>
<dbReference type="SMART" id="SM00382">
    <property type="entry name" value="AAA"/>
    <property type="match status" value="1"/>
</dbReference>
<dbReference type="PROSITE" id="PS50893">
    <property type="entry name" value="ABC_TRANSPORTER_2"/>
    <property type="match status" value="1"/>
</dbReference>
<evidence type="ECO:0000313" key="11">
    <source>
        <dbReference type="Proteomes" id="UP000190961"/>
    </source>
</evidence>
<dbReference type="RefSeq" id="WP_079686439.1">
    <property type="nucleotide sequence ID" value="NZ_FUZU01000001.1"/>
</dbReference>